<dbReference type="EMBL" id="JADIMM010000079">
    <property type="protein sequence ID" value="MBO8457796.1"/>
    <property type="molecule type" value="Genomic_DNA"/>
</dbReference>
<dbReference type="InterPro" id="IPR036249">
    <property type="entry name" value="Thioredoxin-like_sf"/>
</dbReference>
<dbReference type="SUPFAM" id="SSF52833">
    <property type="entry name" value="Thioredoxin-like"/>
    <property type="match status" value="1"/>
</dbReference>
<gene>
    <name evidence="1" type="ORF">IAA81_06170</name>
</gene>
<dbReference type="Proteomes" id="UP000823638">
    <property type="component" value="Unassembled WGS sequence"/>
</dbReference>
<reference evidence="1" key="2">
    <citation type="journal article" date="2021" name="PeerJ">
        <title>Extensive microbial diversity within the chicken gut microbiome revealed by metagenomics and culture.</title>
        <authorList>
            <person name="Gilroy R."/>
            <person name="Ravi A."/>
            <person name="Getino M."/>
            <person name="Pursley I."/>
            <person name="Horton D.L."/>
            <person name="Alikhan N.F."/>
            <person name="Baker D."/>
            <person name="Gharbi K."/>
            <person name="Hall N."/>
            <person name="Watson M."/>
            <person name="Adriaenssens E.M."/>
            <person name="Foster-Nyarko E."/>
            <person name="Jarju S."/>
            <person name="Secka A."/>
            <person name="Antonio M."/>
            <person name="Oren A."/>
            <person name="Chaudhuri R.R."/>
            <person name="La Ragione R."/>
            <person name="Hildebrand F."/>
            <person name="Pallen M.J."/>
        </authorList>
    </citation>
    <scope>NUCLEOTIDE SEQUENCE</scope>
    <source>
        <strain evidence="1">10532</strain>
    </source>
</reference>
<comment type="caution">
    <text evidence="1">The sequence shown here is derived from an EMBL/GenBank/DDBJ whole genome shotgun (WGS) entry which is preliminary data.</text>
</comment>
<reference evidence="1" key="1">
    <citation type="submission" date="2020-10" db="EMBL/GenBank/DDBJ databases">
        <authorList>
            <person name="Gilroy R."/>
        </authorList>
    </citation>
    <scope>NUCLEOTIDE SEQUENCE</scope>
    <source>
        <strain evidence="1">10532</strain>
    </source>
</reference>
<sequence length="85" mass="9245">MDKILVEICSGTACYVMGGSELLLLEENLPENLRDKVEIEGRTCIEECKHGENGKAPFVKVNGELVSSASIPTVIEKIQQILGVN</sequence>
<accession>A0A9D9HQ76</accession>
<dbReference type="AlphaFoldDB" id="A0A9D9HQ76"/>
<name>A0A9D9HQ76_9SPIR</name>
<organism evidence="1 2">
    <name type="scientific">Candidatus Gallitreponema excrementavium</name>
    <dbReference type="NCBI Taxonomy" id="2840840"/>
    <lineage>
        <taxon>Bacteria</taxon>
        <taxon>Pseudomonadati</taxon>
        <taxon>Spirochaetota</taxon>
        <taxon>Spirochaetia</taxon>
        <taxon>Spirochaetales</taxon>
        <taxon>Candidatus Gallitreponema</taxon>
    </lineage>
</organism>
<evidence type="ECO:0000313" key="2">
    <source>
        <dbReference type="Proteomes" id="UP000823638"/>
    </source>
</evidence>
<dbReference type="Gene3D" id="3.40.30.10">
    <property type="entry name" value="Glutaredoxin"/>
    <property type="match status" value="1"/>
</dbReference>
<protein>
    <submittedName>
        <fullName evidence="1">Uncharacterized protein</fullName>
    </submittedName>
</protein>
<proteinExistence type="predicted"/>
<evidence type="ECO:0000313" key="1">
    <source>
        <dbReference type="EMBL" id="MBO8457796.1"/>
    </source>
</evidence>